<evidence type="ECO:0000256" key="21">
    <source>
        <dbReference type="ARBA" id="ARBA00026224"/>
    </source>
</evidence>
<dbReference type="SUPFAM" id="SSF111006">
    <property type="entry name" value="Dystroglycan, domain 2"/>
    <property type="match status" value="1"/>
</dbReference>
<proteinExistence type="predicted"/>
<evidence type="ECO:0000256" key="9">
    <source>
        <dbReference type="ARBA" id="ARBA00022553"/>
    </source>
</evidence>
<comment type="subcellular location">
    <subcellularLocation>
        <location evidence="1">Cell membrane</location>
        <location evidence="1">Sarcolemma</location>
    </subcellularLocation>
    <subcellularLocation>
        <location evidence="4">Cell membrane</location>
        <topology evidence="4">Single-pass type I membrane protein</topology>
    </subcellularLocation>
    <subcellularLocation>
        <location evidence="3">Cytoplasm</location>
        <location evidence="3">Cytoskeleton</location>
    </subcellularLocation>
    <subcellularLocation>
        <location evidence="5">Nucleus</location>
        <location evidence="5">Nucleoplasm</location>
    </subcellularLocation>
    <subcellularLocation>
        <location evidence="24">Postsynaptic cell membrane</location>
    </subcellularLocation>
    <subcellularLocation>
        <location evidence="2">Secreted</location>
        <location evidence="2">Extracellular space</location>
    </subcellularLocation>
</comment>
<dbReference type="GO" id="GO:0002009">
    <property type="term" value="P:morphogenesis of an epithelium"/>
    <property type="evidence" value="ECO:0007669"/>
    <property type="project" value="TreeGrafter"/>
</dbReference>
<keyword evidence="11 27" id="KW-0732">Signal</keyword>
<dbReference type="GO" id="GO:0043236">
    <property type="term" value="F:laminin binding"/>
    <property type="evidence" value="ECO:0007669"/>
    <property type="project" value="TreeGrafter"/>
</dbReference>
<evidence type="ECO:0000256" key="3">
    <source>
        <dbReference type="ARBA" id="ARBA00004245"/>
    </source>
</evidence>
<evidence type="ECO:0000256" key="10">
    <source>
        <dbReference type="ARBA" id="ARBA00022692"/>
    </source>
</evidence>
<feature type="domain" description="Peptidase S72" evidence="28">
    <location>
        <begin position="602"/>
        <end position="713"/>
    </location>
</feature>
<dbReference type="GO" id="GO:0045211">
    <property type="term" value="C:postsynaptic membrane"/>
    <property type="evidence" value="ECO:0007669"/>
    <property type="project" value="UniProtKB-SubCell"/>
</dbReference>
<keyword evidence="14" id="KW-1015">Disulfide bond</keyword>
<keyword evidence="12 26" id="KW-1133">Transmembrane helix</keyword>
<evidence type="ECO:0000256" key="22">
    <source>
        <dbReference type="ARBA" id="ARBA00030092"/>
    </source>
</evidence>
<sequence length="1112" mass="124208">MKMAAKLFQTVVLFVTLCLISISSSHHEEDFAFDQEIIPQSEIARISSRTPLRRQFGIPDAMAYLGRLFFFKIPPDAFSGTLSHYKVSGMPSWMIFKEGEGLFEGVPGDKDVGETYITVIAIGPTAEDSVKDIFVVEVSPDPREYGSDIKERCKSGQDATTITVLLDKDFYSIKPADKILAVKNLAGFLSLNHDKFSLLPQNSEDDILSENVINAGPGNVKKKSSLTSTSLQWQVGCGGSVWSMHGITHVKQIAKDGTLAEVIQLPVIGWHLATSPFPFRARRELVGSGEGEEREAKEDETENADDDEEEEEPEKRVTVPMRSPTPVLPEHMKTTDAHHPLRHAHNSNHHHHGENGEEAEEEGDDGLSGKLVHNTTSGDPVVSLNILPTPTLVPERPIQKATEYPSYSSQITPDQVTRFYTTETSAVPEAFSPPPEYTDGDTEPLGEDQLQTSTIYMMDNSSSTVTPFLTNTPTDVTKAIDYTKETDVEEPKNFPPRISERLPQLAVTAGKLLQYTIPDNTFSDLEDGNTRELSIDFLTNEKNPLERSSWIQFNPQSLTIYALPLEEHVSKWYFTIKATDSEGESVSDEVVVAVQNHRQQRTITHEITIHFQPWLDEKVDKMLPLDLHILILNRLVKLYNNTDSSHITVLSMNSTSFSWTNDSLSRISPCPRQEIQNLIKVLTESDDQPRSAVKSLFLPELDVLHVTWTGRGQCQRTDKEMPEPPPQTVNFSPTRRNSIDLLNATVGELLVYTVPGDSYYDHEDGSVRNLKLTLLTANRSAIPYSHWLQFDVKNQEFYGIPNPNDTGRTQYQLVCEDSGGLSFNDGLIVEVHPARKILYNVEFSMTLGIHYDNFVMSPASQRHFFEKLAELFGDKDTSAIVRSGMSPGSTVVTWHNRTLPTNICPNDQIKVLRQVLLGDDERVSMRAKTIMGPELNVLTASLTPTRLCEGASTPVHIPEPPAAPPDEVRPVSRSDEYLVTVVVPAVVIATMLICAALVACILYRRRRTGKMSVGDEDERQSFRSKGIPVIFQDELEERPEPTNKSPVIMKEEKPPLPPPEYQRSSHPTVATALLSDTEDSPYQPPPPFTSSRDSARPKPPPTYRMPPPYVPP</sequence>
<keyword evidence="13" id="KW-0770">Synapse</keyword>
<comment type="function">
    <text evidence="19">The dystroglycan complex is involved in a number of processes including laminin and basement membrane assembly, sarcolemmal stability, cell survival, peripheral nerve myelination, nodal structure, cell migration, and epithelial polarization.</text>
</comment>
<feature type="region of interest" description="Disordered" evidence="25">
    <location>
        <begin position="1009"/>
        <end position="1112"/>
    </location>
</feature>
<dbReference type="Pfam" id="PF18424">
    <property type="entry name" value="a_DG1_N2"/>
    <property type="match status" value="1"/>
</dbReference>
<evidence type="ECO:0000256" key="26">
    <source>
        <dbReference type="SAM" id="Phobius"/>
    </source>
</evidence>
<feature type="compositionally biased region" description="Basic residues" evidence="25">
    <location>
        <begin position="340"/>
        <end position="352"/>
    </location>
</feature>
<dbReference type="STRING" id="195883.A0A482XHQ6"/>
<dbReference type="GO" id="GO:0016011">
    <property type="term" value="C:dystroglycan complex"/>
    <property type="evidence" value="ECO:0007669"/>
    <property type="project" value="TreeGrafter"/>
</dbReference>
<feature type="signal peptide" evidence="27">
    <location>
        <begin position="1"/>
        <end position="25"/>
    </location>
</feature>
<comment type="caution">
    <text evidence="29">The sequence shown here is derived from an EMBL/GenBank/DDBJ whole genome shotgun (WGS) entry which is preliminary data.</text>
</comment>
<evidence type="ECO:0000256" key="27">
    <source>
        <dbReference type="SAM" id="SignalP"/>
    </source>
</evidence>
<dbReference type="InterPro" id="IPR013783">
    <property type="entry name" value="Ig-like_fold"/>
</dbReference>
<dbReference type="SUPFAM" id="SSF49313">
    <property type="entry name" value="Cadherin-like"/>
    <property type="match status" value="3"/>
</dbReference>
<evidence type="ECO:0000259" key="28">
    <source>
        <dbReference type="PROSITE" id="PS51699"/>
    </source>
</evidence>
<dbReference type="InterPro" id="IPR008465">
    <property type="entry name" value="DAG1_C"/>
</dbReference>
<keyword evidence="7" id="KW-0963">Cytoplasm</keyword>
<evidence type="ECO:0000256" key="25">
    <source>
        <dbReference type="SAM" id="MobiDB-lite"/>
    </source>
</evidence>
<dbReference type="PANTHER" id="PTHR21559">
    <property type="entry name" value="DYSTROGLYCAN-RELATED"/>
    <property type="match status" value="1"/>
</dbReference>
<dbReference type="EMBL" id="QKKF02010319">
    <property type="protein sequence ID" value="RZF44851.1"/>
    <property type="molecule type" value="Genomic_DNA"/>
</dbReference>
<dbReference type="CDD" id="cd11303">
    <property type="entry name" value="Dystroglycan_repeat"/>
    <property type="match status" value="1"/>
</dbReference>
<keyword evidence="8" id="KW-0964">Secreted</keyword>
<evidence type="ECO:0000256" key="14">
    <source>
        <dbReference type="ARBA" id="ARBA00023157"/>
    </source>
</evidence>
<evidence type="ECO:0000256" key="2">
    <source>
        <dbReference type="ARBA" id="ARBA00004239"/>
    </source>
</evidence>
<dbReference type="InterPro" id="IPR015919">
    <property type="entry name" value="Cadherin-like_sf"/>
</dbReference>
<dbReference type="Proteomes" id="UP000291343">
    <property type="component" value="Unassembled WGS sequence"/>
</dbReference>
<evidence type="ECO:0000256" key="11">
    <source>
        <dbReference type="ARBA" id="ARBA00022729"/>
    </source>
</evidence>
<comment type="function">
    <text evidence="20">Transmembrane protein that plays important roles in connecting the extracellular matrix to the cytoskeleton. Acts as a cell adhesion receptor in both muscle and non-muscle tissues. Receptor for both DMD and UTRN and, through these interactions, scaffolds axin to the cytoskeleton. Also functions in cell adhesion-mediated signaling and implicated in cell polarity.</text>
</comment>
<keyword evidence="16" id="KW-0206">Cytoskeleton</keyword>
<evidence type="ECO:0000256" key="20">
    <source>
        <dbReference type="ARBA" id="ARBA00024991"/>
    </source>
</evidence>
<dbReference type="Pfam" id="PF05454">
    <property type="entry name" value="DAG1"/>
    <property type="match status" value="2"/>
</dbReference>
<accession>A0A482XHQ6</accession>
<keyword evidence="30" id="KW-1185">Reference proteome</keyword>
<evidence type="ECO:0000256" key="7">
    <source>
        <dbReference type="ARBA" id="ARBA00022490"/>
    </source>
</evidence>
<keyword evidence="9" id="KW-0597">Phosphoprotein</keyword>
<reference evidence="29 30" key="1">
    <citation type="journal article" date="2017" name="Gigascience">
        <title>Genome sequence of the small brown planthopper, Laodelphax striatellus.</title>
        <authorList>
            <person name="Zhu J."/>
            <person name="Jiang F."/>
            <person name="Wang X."/>
            <person name="Yang P."/>
            <person name="Bao Y."/>
            <person name="Zhao W."/>
            <person name="Wang W."/>
            <person name="Lu H."/>
            <person name="Wang Q."/>
            <person name="Cui N."/>
            <person name="Li J."/>
            <person name="Chen X."/>
            <person name="Luo L."/>
            <person name="Yu J."/>
            <person name="Kang L."/>
            <person name="Cui F."/>
        </authorList>
    </citation>
    <scope>NUCLEOTIDE SEQUENCE [LARGE SCALE GENOMIC DNA]</scope>
    <source>
        <strain evidence="29">Lst14</strain>
    </source>
</reference>
<feature type="chain" id="PRO_5019716312" description="Dystroglycan 1" evidence="27">
    <location>
        <begin position="26"/>
        <end position="1112"/>
    </location>
</feature>
<name>A0A482XHQ6_LAOST</name>
<evidence type="ECO:0000256" key="4">
    <source>
        <dbReference type="ARBA" id="ARBA00004251"/>
    </source>
</evidence>
<dbReference type="GO" id="GO:0005654">
    <property type="term" value="C:nucleoplasm"/>
    <property type="evidence" value="ECO:0007669"/>
    <property type="project" value="UniProtKB-SubCell"/>
</dbReference>
<gene>
    <name evidence="29" type="ORF">LSTR_LSTR000803</name>
</gene>
<dbReference type="SMART" id="SM00736">
    <property type="entry name" value="CADG"/>
    <property type="match status" value="3"/>
</dbReference>
<dbReference type="InterPro" id="IPR027468">
    <property type="entry name" value="Alpha-dystroglycan_domain_2"/>
</dbReference>
<evidence type="ECO:0000256" key="24">
    <source>
        <dbReference type="ARBA" id="ARBA00034100"/>
    </source>
</evidence>
<evidence type="ECO:0000256" key="12">
    <source>
        <dbReference type="ARBA" id="ARBA00022989"/>
    </source>
</evidence>
<feature type="compositionally biased region" description="Pro residues" evidence="25">
    <location>
        <begin position="1097"/>
        <end position="1112"/>
    </location>
</feature>
<dbReference type="GO" id="GO:0005509">
    <property type="term" value="F:calcium ion binding"/>
    <property type="evidence" value="ECO:0007669"/>
    <property type="project" value="InterPro"/>
</dbReference>
<evidence type="ECO:0000256" key="8">
    <source>
        <dbReference type="ARBA" id="ARBA00022525"/>
    </source>
</evidence>
<evidence type="ECO:0000256" key="6">
    <source>
        <dbReference type="ARBA" id="ARBA00022475"/>
    </source>
</evidence>
<feature type="region of interest" description="Disordered" evidence="25">
    <location>
        <begin position="424"/>
        <end position="447"/>
    </location>
</feature>
<evidence type="ECO:0000256" key="5">
    <source>
        <dbReference type="ARBA" id="ARBA00004642"/>
    </source>
</evidence>
<feature type="compositionally biased region" description="Acidic residues" evidence="25">
    <location>
        <begin position="290"/>
        <end position="312"/>
    </location>
</feature>
<evidence type="ECO:0000256" key="18">
    <source>
        <dbReference type="ARBA" id="ARBA00023257"/>
    </source>
</evidence>
<dbReference type="PROSITE" id="PS51699">
    <property type="entry name" value="SEA_DG"/>
    <property type="match status" value="2"/>
</dbReference>
<evidence type="ECO:0000256" key="19">
    <source>
        <dbReference type="ARBA" id="ARBA00023567"/>
    </source>
</evidence>
<evidence type="ECO:0000256" key="1">
    <source>
        <dbReference type="ARBA" id="ARBA00004135"/>
    </source>
</evidence>
<evidence type="ECO:0000256" key="13">
    <source>
        <dbReference type="ARBA" id="ARBA00023018"/>
    </source>
</evidence>
<evidence type="ECO:0000256" key="23">
    <source>
        <dbReference type="ARBA" id="ARBA00031034"/>
    </source>
</evidence>
<dbReference type="GO" id="GO:0021675">
    <property type="term" value="P:nerve development"/>
    <property type="evidence" value="ECO:0007669"/>
    <property type="project" value="TreeGrafter"/>
</dbReference>
<keyword evidence="6" id="KW-1003">Cell membrane</keyword>
<keyword evidence="10 26" id="KW-0812">Transmembrane</keyword>
<keyword evidence="26" id="KW-0472">Membrane</keyword>
<dbReference type="GO" id="GO:0005856">
    <property type="term" value="C:cytoskeleton"/>
    <property type="evidence" value="ECO:0007669"/>
    <property type="project" value="UniProtKB-SubCell"/>
</dbReference>
<dbReference type="InterPro" id="IPR041631">
    <property type="entry name" value="Alpha_DG1_N2"/>
</dbReference>
<evidence type="ECO:0000313" key="29">
    <source>
        <dbReference type="EMBL" id="RZF44851.1"/>
    </source>
</evidence>
<feature type="transmembrane region" description="Helical" evidence="26">
    <location>
        <begin position="977"/>
        <end position="1003"/>
    </location>
</feature>
<dbReference type="GO" id="GO:0007411">
    <property type="term" value="P:axon guidance"/>
    <property type="evidence" value="ECO:0007669"/>
    <property type="project" value="TreeGrafter"/>
</dbReference>
<dbReference type="PANTHER" id="PTHR21559:SF21">
    <property type="entry name" value="DYSTROGLYCAN 1"/>
    <property type="match status" value="1"/>
</dbReference>
<organism evidence="29 30">
    <name type="scientific">Laodelphax striatellus</name>
    <name type="common">Small brown planthopper</name>
    <name type="synonym">Delphax striatella</name>
    <dbReference type="NCBI Taxonomy" id="195883"/>
    <lineage>
        <taxon>Eukaryota</taxon>
        <taxon>Metazoa</taxon>
        <taxon>Ecdysozoa</taxon>
        <taxon>Arthropoda</taxon>
        <taxon>Hexapoda</taxon>
        <taxon>Insecta</taxon>
        <taxon>Pterygota</taxon>
        <taxon>Neoptera</taxon>
        <taxon>Paraneoptera</taxon>
        <taxon>Hemiptera</taxon>
        <taxon>Auchenorrhyncha</taxon>
        <taxon>Fulgoroidea</taxon>
        <taxon>Delphacidae</taxon>
        <taxon>Criomorphinae</taxon>
        <taxon>Laodelphax</taxon>
    </lineage>
</organism>
<keyword evidence="18" id="KW-0628">Postsynaptic cell membrane</keyword>
<dbReference type="Gene3D" id="2.60.40.10">
    <property type="entry name" value="Immunoglobulins"/>
    <property type="match status" value="3"/>
</dbReference>
<keyword evidence="15" id="KW-0325">Glycoprotein</keyword>
<dbReference type="SMR" id="A0A482XHQ6"/>
<dbReference type="GO" id="GO:0042383">
    <property type="term" value="C:sarcolemma"/>
    <property type="evidence" value="ECO:0007669"/>
    <property type="project" value="UniProtKB-SubCell"/>
</dbReference>
<feature type="compositionally biased region" description="Basic and acidic residues" evidence="25">
    <location>
        <begin position="330"/>
        <end position="339"/>
    </location>
</feature>
<keyword evidence="17" id="KW-0539">Nucleus</keyword>
<evidence type="ECO:0000256" key="17">
    <source>
        <dbReference type="ARBA" id="ARBA00023242"/>
    </source>
</evidence>
<protein>
    <recommendedName>
        <fullName evidence="21">Dystroglycan 1</fullName>
    </recommendedName>
    <alternativeName>
        <fullName evidence="23">Dystroglycan</fullName>
    </alternativeName>
    <alternativeName>
        <fullName evidence="22">Dystrophin-associated glycoprotein 1</fullName>
    </alternativeName>
</protein>
<dbReference type="AlphaFoldDB" id="A0A482XHQ6"/>
<evidence type="ECO:0000256" key="15">
    <source>
        <dbReference type="ARBA" id="ARBA00023180"/>
    </source>
</evidence>
<dbReference type="Gene3D" id="3.30.70.1040">
    <property type="entry name" value="Dystroglycan, domain 2"/>
    <property type="match status" value="1"/>
</dbReference>
<feature type="domain" description="Peptidase S72" evidence="28">
    <location>
        <begin position="838"/>
        <end position="947"/>
    </location>
</feature>
<feature type="compositionally biased region" description="Acidic residues" evidence="25">
    <location>
        <begin position="356"/>
        <end position="365"/>
    </location>
</feature>
<feature type="region of interest" description="Disordered" evidence="25">
    <location>
        <begin position="286"/>
        <end position="388"/>
    </location>
</feature>
<evidence type="ECO:0000313" key="30">
    <source>
        <dbReference type="Proteomes" id="UP000291343"/>
    </source>
</evidence>
<dbReference type="InterPro" id="IPR030398">
    <property type="entry name" value="SEA_DG_dom"/>
</dbReference>
<dbReference type="InterPro" id="IPR006644">
    <property type="entry name" value="Cadg"/>
</dbReference>
<feature type="region of interest" description="Disordered" evidence="25">
    <location>
        <begin position="714"/>
        <end position="734"/>
    </location>
</feature>
<dbReference type="OrthoDB" id="5990676at2759"/>
<evidence type="ECO:0000256" key="16">
    <source>
        <dbReference type="ARBA" id="ARBA00023212"/>
    </source>
</evidence>
<dbReference type="GO" id="GO:0005576">
    <property type="term" value="C:extracellular region"/>
    <property type="evidence" value="ECO:0007669"/>
    <property type="project" value="UniProtKB-SubCell"/>
</dbReference>
<dbReference type="InParanoid" id="A0A482XHQ6"/>